<gene>
    <name evidence="1" type="ORF">ACFWJN_22435</name>
</gene>
<dbReference type="EMBL" id="JBHXIJ010000180">
    <property type="protein sequence ID" value="MFD5101701.1"/>
    <property type="molecule type" value="Genomic_DNA"/>
</dbReference>
<organism evidence="1 2">
    <name type="scientific">Streptomyces albidochromogenes</name>
    <dbReference type="NCBI Taxonomy" id="329524"/>
    <lineage>
        <taxon>Bacteria</taxon>
        <taxon>Bacillati</taxon>
        <taxon>Actinomycetota</taxon>
        <taxon>Actinomycetes</taxon>
        <taxon>Kitasatosporales</taxon>
        <taxon>Streptomycetaceae</taxon>
        <taxon>Streptomyces</taxon>
    </lineage>
</organism>
<accession>A0ABW6FPP2</accession>
<reference evidence="1 2" key="1">
    <citation type="submission" date="2024-09" db="EMBL/GenBank/DDBJ databases">
        <title>The Natural Products Discovery Center: Release of the First 8490 Sequenced Strains for Exploring Actinobacteria Biosynthetic Diversity.</title>
        <authorList>
            <person name="Kalkreuter E."/>
            <person name="Kautsar S.A."/>
            <person name="Yang D."/>
            <person name="Bader C.D."/>
            <person name="Teijaro C.N."/>
            <person name="Fluegel L."/>
            <person name="Davis C.M."/>
            <person name="Simpson J.R."/>
            <person name="Lauterbach L."/>
            <person name="Steele A.D."/>
            <person name="Gui C."/>
            <person name="Meng S."/>
            <person name="Li G."/>
            <person name="Viehrig K."/>
            <person name="Ye F."/>
            <person name="Su P."/>
            <person name="Kiefer A.F."/>
            <person name="Nichols A."/>
            <person name="Cepeda A.J."/>
            <person name="Yan W."/>
            <person name="Fan B."/>
            <person name="Jiang Y."/>
            <person name="Adhikari A."/>
            <person name="Zheng C.-J."/>
            <person name="Schuster L."/>
            <person name="Cowan T.M."/>
            <person name="Smanski M.J."/>
            <person name="Chevrette M.G."/>
            <person name="De Carvalho L.P.S."/>
            <person name="Shen B."/>
        </authorList>
    </citation>
    <scope>NUCLEOTIDE SEQUENCE [LARGE SCALE GENOMIC DNA]</scope>
    <source>
        <strain evidence="1 2">NPDC058348</strain>
    </source>
</reference>
<comment type="caution">
    <text evidence="1">The sequence shown here is derived from an EMBL/GenBank/DDBJ whole genome shotgun (WGS) entry which is preliminary data.</text>
</comment>
<name>A0ABW6FPP2_9ACTN</name>
<sequence>MPAPSPCQACGFVSLWGWIRVDGIGVLMHHSPDSERCPLAVPFDWETGNPLPVPVEAVAA</sequence>
<keyword evidence="2" id="KW-1185">Reference proteome</keyword>
<dbReference type="RefSeq" id="WP_386717468.1">
    <property type="nucleotide sequence ID" value="NZ_JBHXIJ010000180.1"/>
</dbReference>
<protein>
    <submittedName>
        <fullName evidence="1">Uncharacterized protein</fullName>
    </submittedName>
</protein>
<evidence type="ECO:0000313" key="1">
    <source>
        <dbReference type="EMBL" id="MFD5101701.1"/>
    </source>
</evidence>
<proteinExistence type="predicted"/>
<dbReference type="Proteomes" id="UP001598448">
    <property type="component" value="Unassembled WGS sequence"/>
</dbReference>
<evidence type="ECO:0000313" key="2">
    <source>
        <dbReference type="Proteomes" id="UP001598448"/>
    </source>
</evidence>